<organism evidence="6 7">
    <name type="scientific">Microbacterium esteraromaticum</name>
    <dbReference type="NCBI Taxonomy" id="57043"/>
    <lineage>
        <taxon>Bacteria</taxon>
        <taxon>Bacillati</taxon>
        <taxon>Actinomycetota</taxon>
        <taxon>Actinomycetes</taxon>
        <taxon>Micrococcales</taxon>
        <taxon>Microbacteriaceae</taxon>
        <taxon>Microbacterium</taxon>
    </lineage>
</organism>
<evidence type="ECO:0000256" key="1">
    <source>
        <dbReference type="ARBA" id="ARBA00006594"/>
    </source>
</evidence>
<accession>A0A1R4KBF4</accession>
<dbReference type="PROSITE" id="PS00092">
    <property type="entry name" value="N6_MTASE"/>
    <property type="match status" value="1"/>
</dbReference>
<evidence type="ECO:0000256" key="2">
    <source>
        <dbReference type="ARBA" id="ARBA00022603"/>
    </source>
</evidence>
<dbReference type="GO" id="GO:0032259">
    <property type="term" value="P:methylation"/>
    <property type="evidence" value="ECO:0007669"/>
    <property type="project" value="UniProtKB-KW"/>
</dbReference>
<dbReference type="InterPro" id="IPR002941">
    <property type="entry name" value="DNA_methylase_N4/N6"/>
</dbReference>
<dbReference type="SUPFAM" id="SSF53335">
    <property type="entry name" value="S-adenosyl-L-methionine-dependent methyltransferases"/>
    <property type="match status" value="1"/>
</dbReference>
<keyword evidence="7" id="KW-1185">Reference proteome</keyword>
<keyword evidence="3 6" id="KW-0808">Transferase</keyword>
<evidence type="ECO:0000256" key="3">
    <source>
        <dbReference type="ARBA" id="ARBA00022679"/>
    </source>
</evidence>
<protein>
    <recommendedName>
        <fullName evidence="4">Methyltransferase</fullName>
        <ecNumber evidence="4">2.1.1.-</ecNumber>
    </recommendedName>
</protein>
<dbReference type="Gene3D" id="3.40.50.150">
    <property type="entry name" value="Vaccinia Virus protein VP39"/>
    <property type="match status" value="1"/>
</dbReference>
<gene>
    <name evidence="6" type="ORF">FM104_11490</name>
</gene>
<evidence type="ECO:0000256" key="4">
    <source>
        <dbReference type="RuleBase" id="RU362026"/>
    </source>
</evidence>
<feature type="domain" description="DNA methylase N-4/N-6" evidence="5">
    <location>
        <begin position="74"/>
        <end position="382"/>
    </location>
</feature>
<dbReference type="InterPro" id="IPR029063">
    <property type="entry name" value="SAM-dependent_MTases_sf"/>
</dbReference>
<proteinExistence type="inferred from homology"/>
<dbReference type="InterPro" id="IPR002052">
    <property type="entry name" value="DNA_methylase_N6_adenine_CS"/>
</dbReference>
<dbReference type="Pfam" id="PF01555">
    <property type="entry name" value="N6_N4_Mtase"/>
    <property type="match status" value="1"/>
</dbReference>
<dbReference type="GO" id="GO:0008170">
    <property type="term" value="F:N-methyltransferase activity"/>
    <property type="evidence" value="ECO:0007669"/>
    <property type="project" value="InterPro"/>
</dbReference>
<evidence type="ECO:0000313" key="7">
    <source>
        <dbReference type="Proteomes" id="UP000196320"/>
    </source>
</evidence>
<dbReference type="InterPro" id="IPR001091">
    <property type="entry name" value="RM_Methyltransferase"/>
</dbReference>
<dbReference type="GO" id="GO:0003677">
    <property type="term" value="F:DNA binding"/>
    <property type="evidence" value="ECO:0007669"/>
    <property type="project" value="InterPro"/>
</dbReference>
<name>A0A1R4KBF4_9MICO</name>
<dbReference type="Proteomes" id="UP000196320">
    <property type="component" value="Unassembled WGS sequence"/>
</dbReference>
<evidence type="ECO:0000313" key="6">
    <source>
        <dbReference type="EMBL" id="SJN41578.1"/>
    </source>
</evidence>
<dbReference type="AlphaFoldDB" id="A0A1R4KBF4"/>
<dbReference type="PRINTS" id="PR00508">
    <property type="entry name" value="S21N4MTFRASE"/>
</dbReference>
<keyword evidence="2 6" id="KW-0489">Methyltransferase</keyword>
<dbReference type="EC" id="2.1.1.-" evidence="4"/>
<reference evidence="6 7" key="1">
    <citation type="submission" date="2017-02" db="EMBL/GenBank/DDBJ databases">
        <authorList>
            <person name="Peterson S.W."/>
        </authorList>
    </citation>
    <scope>NUCLEOTIDE SEQUENCE [LARGE SCALE GENOMIC DNA]</scope>
    <source>
        <strain evidence="6 7">B Mb 05.01</strain>
    </source>
</reference>
<comment type="similarity">
    <text evidence="1 4">Belongs to the N(4)/N(6)-methyltransferase family.</text>
</comment>
<sequence length="395" mass="42926">MKVRARACGAAYLAGIPARWATAASADESWFSMPSERPHAFGPEPLPIELDRDGAVILAGDSVELLPRLRGELVDALVSDPPYGLEFNGNDWDGKTGFTASLPDVDVAGMSDGEVFEEWCAAWARGALHALKPGAHLAAFGGTRTWHRMVRGIENAGFEVRDQIAWIYSSGMPKSMDLGYALDKRNGIRRPDRIVQQSEHDGVLGATRRVVQHGTAVSEDAQRWEGWGTGLRPSFEPIIIARKPMVGTVVDNVRTHGTGAIHIDAARFGEAKWPANVVLDPSQADAMDLLTGTWRTDPVSARFPIFRYEQKAPESERPRAFGVSHATVKPLSLMRWLIRLLTPPGGLVLEPFAGSGSTVEAALLEGMQVVAIEKDPTFLPLIASRVDRVALNGQL</sequence>
<dbReference type="EMBL" id="FUKO01000029">
    <property type="protein sequence ID" value="SJN41578.1"/>
    <property type="molecule type" value="Genomic_DNA"/>
</dbReference>
<evidence type="ECO:0000259" key="5">
    <source>
        <dbReference type="Pfam" id="PF01555"/>
    </source>
</evidence>